<evidence type="ECO:0000313" key="2">
    <source>
        <dbReference type="EMBL" id="KAF4638835.1"/>
    </source>
</evidence>
<keyword evidence="3" id="KW-1185">Reference proteome</keyword>
<accession>A0A7J6JUH4</accession>
<feature type="compositionally biased region" description="Basic and acidic residues" evidence="1">
    <location>
        <begin position="264"/>
        <end position="274"/>
    </location>
</feature>
<feature type="region of interest" description="Disordered" evidence="1">
    <location>
        <begin position="357"/>
        <end position="381"/>
    </location>
</feature>
<feature type="compositionally biased region" description="Basic and acidic residues" evidence="1">
    <location>
        <begin position="628"/>
        <end position="641"/>
    </location>
</feature>
<name>A0A7J6JUH4_TOXGO</name>
<feature type="region of interest" description="Disordered" evidence="1">
    <location>
        <begin position="526"/>
        <end position="562"/>
    </location>
</feature>
<protein>
    <submittedName>
        <fullName evidence="2">Uncharacterized protein</fullName>
    </submittedName>
</protein>
<dbReference type="AlphaFoldDB" id="A0A7J6JUH4"/>
<feature type="compositionally biased region" description="Polar residues" evidence="1">
    <location>
        <begin position="777"/>
        <end position="786"/>
    </location>
</feature>
<feature type="region of interest" description="Disordered" evidence="1">
    <location>
        <begin position="97"/>
        <end position="121"/>
    </location>
</feature>
<feature type="region of interest" description="Disordered" evidence="1">
    <location>
        <begin position="148"/>
        <end position="304"/>
    </location>
</feature>
<feature type="compositionally biased region" description="Low complexity" evidence="1">
    <location>
        <begin position="233"/>
        <end position="247"/>
    </location>
</feature>
<feature type="region of interest" description="Disordered" evidence="1">
    <location>
        <begin position="465"/>
        <end position="511"/>
    </location>
</feature>
<evidence type="ECO:0000256" key="1">
    <source>
        <dbReference type="SAM" id="MobiDB-lite"/>
    </source>
</evidence>
<sequence length="885" mass="95386">MEDDPPNSTVFALPSLPLSSSSPLSASVSSRWKTLPLLALLSLFSSVPLSAGALSLPPQLATHLARLLPLRNGFSASALSPTSCRASSSPMHYAFSSVGTEAGSRTEEKREEESEGMNLSASLSDVVVSPSVREFNILLSSLPSLSPLADSHESFSSSPLRGSVSASSSPASSCPSVSSSSSSSSPPCISSSRSRGVSSSQAVLCSSSPSPRPVLGKQTGSSRVYRHLPRVVDGGSLLRTSSRSSDSLPALRFSSLPQSSSAETRSDSEKERRFAAKAGTQASSLRQLAGRKRAETEATPNAVRPLSLENEADIQVVLSSRAVERLLAAPVEIGEQGDCSPASVALLYGVVDRDRDAEKERNGVRGKDGDTTRDAQHSEATDELKRAYRIYVEEVMVFTPSRRSGDGGLSRREKEEGIQNFLLGASPLRAAADRAARHLGLQLVGWASLRPPHLLESGDKRCAFETQRRPQPAGVGSVGPRRHFQRTAQKGREERTGQEQDAAEEAEQRRRVTPAEVLLSLHLHHHREQLRSEDPVPPCSVSSASSLSSSASSFSSSASSFSSSASSLSSSLPLVGLIVHRSLPSAASAPEAGRVEMEAVAVTAHGRDVWRAPVLPSLEEAFALSRARAHEGTGEGEDAGRPGDAGGCVAARHANSTEPRRSEPRARSATGALRRGRELKDFLSVSQKTKEDERAAGMVPLRQPVEIDGALYHTLPTEFFHRYLPVVAEEEEERSRAQAAGEEEEDWTEEVFHFSRIEGEPETHVNFQRRRRRSRDTPQASGSASPSFAELTDLLGKEGLPPGQLLQRLRRFDLLTQVAELLRNNEQDFRLVVEAVRSREGFRNSGDDAERTPFSDAREVPLRVVRLLRALASAETPHGESTKKD</sequence>
<proteinExistence type="predicted"/>
<comment type="caution">
    <text evidence="2">The sequence shown here is derived from an EMBL/GenBank/DDBJ whole genome shotgun (WGS) entry which is preliminary data.</text>
</comment>
<feature type="compositionally biased region" description="Low complexity" evidence="1">
    <location>
        <begin position="542"/>
        <end position="562"/>
    </location>
</feature>
<dbReference type="Proteomes" id="UP000557509">
    <property type="component" value="Unassembled WGS sequence"/>
</dbReference>
<dbReference type="VEuPathDB" id="ToxoDB:TGME49_251590"/>
<gene>
    <name evidence="2" type="ORF">TGRH88_064440</name>
</gene>
<dbReference type="EMBL" id="JAAUHK010000197">
    <property type="protein sequence ID" value="KAF4638835.1"/>
    <property type="molecule type" value="Genomic_DNA"/>
</dbReference>
<feature type="compositionally biased region" description="Low complexity" evidence="1">
    <location>
        <begin position="156"/>
        <end position="209"/>
    </location>
</feature>
<reference evidence="2 3" key="1">
    <citation type="submission" date="2020-03" db="EMBL/GenBank/DDBJ databases">
        <title>Genome sequence of Toxoplasma gondii RH-88 strain.</title>
        <authorList>
            <person name="Lorenzi H.A."/>
            <person name="Venepally P."/>
            <person name="Rozenberg A."/>
            <person name="Sibley D."/>
        </authorList>
    </citation>
    <scope>NUCLEOTIDE SEQUENCE [LARGE SCALE GENOMIC DNA]</scope>
    <source>
        <strain evidence="2 3">RH-88</strain>
    </source>
</reference>
<organism evidence="2 3">
    <name type="scientific">Toxoplasma gondii</name>
    <dbReference type="NCBI Taxonomy" id="5811"/>
    <lineage>
        <taxon>Eukaryota</taxon>
        <taxon>Sar</taxon>
        <taxon>Alveolata</taxon>
        <taxon>Apicomplexa</taxon>
        <taxon>Conoidasida</taxon>
        <taxon>Coccidia</taxon>
        <taxon>Eucoccidiorida</taxon>
        <taxon>Eimeriorina</taxon>
        <taxon>Sarcocystidae</taxon>
        <taxon>Toxoplasma</taxon>
    </lineage>
</organism>
<feature type="region of interest" description="Disordered" evidence="1">
    <location>
        <begin position="763"/>
        <end position="787"/>
    </location>
</feature>
<feature type="region of interest" description="Disordered" evidence="1">
    <location>
        <begin position="628"/>
        <end position="673"/>
    </location>
</feature>
<evidence type="ECO:0000313" key="3">
    <source>
        <dbReference type="Proteomes" id="UP000557509"/>
    </source>
</evidence>